<accession>A0A382H7C9</accession>
<dbReference type="AlphaFoldDB" id="A0A382H7C9"/>
<evidence type="ECO:0000313" key="1">
    <source>
        <dbReference type="EMBL" id="SVB83170.1"/>
    </source>
</evidence>
<protein>
    <recommendedName>
        <fullName evidence="2">DUF1501 domain-containing protein</fullName>
    </recommendedName>
</protein>
<dbReference type="EMBL" id="UINC01059588">
    <property type="protein sequence ID" value="SVB83170.1"/>
    <property type="molecule type" value="Genomic_DNA"/>
</dbReference>
<organism evidence="1">
    <name type="scientific">marine metagenome</name>
    <dbReference type="NCBI Taxonomy" id="408172"/>
    <lineage>
        <taxon>unclassified sequences</taxon>
        <taxon>metagenomes</taxon>
        <taxon>ecological metagenomes</taxon>
    </lineage>
</organism>
<dbReference type="InterPro" id="IPR010869">
    <property type="entry name" value="DUF1501"/>
</dbReference>
<proteinExistence type="predicted"/>
<name>A0A382H7C9_9ZZZZ</name>
<reference evidence="1" key="1">
    <citation type="submission" date="2018-05" db="EMBL/GenBank/DDBJ databases">
        <authorList>
            <person name="Lanie J.A."/>
            <person name="Ng W.-L."/>
            <person name="Kazmierczak K.M."/>
            <person name="Andrzejewski T.M."/>
            <person name="Davidsen T.M."/>
            <person name="Wayne K.J."/>
            <person name="Tettelin H."/>
            <person name="Glass J.I."/>
            <person name="Rusch D."/>
            <person name="Podicherti R."/>
            <person name="Tsui H.-C.T."/>
            <person name="Winkler M.E."/>
        </authorList>
    </citation>
    <scope>NUCLEOTIDE SEQUENCE</scope>
</reference>
<gene>
    <name evidence="1" type="ORF">METZ01_LOCUS236024</name>
</gene>
<dbReference type="Pfam" id="PF07394">
    <property type="entry name" value="DUF1501"/>
    <property type="match status" value="1"/>
</dbReference>
<feature type="non-terminal residue" evidence="1">
    <location>
        <position position="181"/>
    </location>
</feature>
<evidence type="ECO:0008006" key="2">
    <source>
        <dbReference type="Google" id="ProtNLM"/>
    </source>
</evidence>
<sequence length="181" mass="19478">MNEGCLDYQMTRRRMLGLSSATLLGMPIAQMLARAGETKQAKAEHVILFWCGGGMSHIDTWDPKPGRPVAGEFDPINTSADGIQVSGIFPKLAKQMHHAALIRSIAGTNGAHGRASYQLQTSYNQSGNLVHPGIGSIVTHEKERLGDLPAFITVSGNARRAGYLGQSCEAYYVGRPGEKDP</sequence>